<dbReference type="SUPFAM" id="SSF48208">
    <property type="entry name" value="Six-hairpin glycosidases"/>
    <property type="match status" value="1"/>
</dbReference>
<evidence type="ECO:0000256" key="1">
    <source>
        <dbReference type="ARBA" id="ARBA00022676"/>
    </source>
</evidence>
<dbReference type="RefSeq" id="WP_131554812.1">
    <property type="nucleotide sequence ID" value="NZ_SJSK01000005.1"/>
</dbReference>
<accession>A0A4R0MPJ8</accession>
<evidence type="ECO:0000313" key="5">
    <source>
        <dbReference type="Proteomes" id="UP000292884"/>
    </source>
</evidence>
<dbReference type="Proteomes" id="UP000292884">
    <property type="component" value="Unassembled WGS sequence"/>
</dbReference>
<dbReference type="Gene3D" id="1.50.10.10">
    <property type="match status" value="1"/>
</dbReference>
<evidence type="ECO:0000256" key="2">
    <source>
        <dbReference type="ARBA" id="ARBA00022679"/>
    </source>
</evidence>
<feature type="domain" description="Glycosyl hydrolase 94 catalytic" evidence="3">
    <location>
        <begin position="386"/>
        <end position="600"/>
    </location>
</feature>
<gene>
    <name evidence="4" type="ORF">EZ428_19190</name>
</gene>
<proteinExistence type="predicted"/>
<dbReference type="InterPro" id="IPR012341">
    <property type="entry name" value="6hp_glycosidase-like_sf"/>
</dbReference>
<evidence type="ECO:0000259" key="3">
    <source>
        <dbReference type="Pfam" id="PF17167"/>
    </source>
</evidence>
<keyword evidence="5" id="KW-1185">Reference proteome</keyword>
<dbReference type="InterPro" id="IPR052047">
    <property type="entry name" value="GH94_Enzymes"/>
</dbReference>
<dbReference type="PANTHER" id="PTHR37469">
    <property type="entry name" value="CELLOBIONIC ACID PHOSPHORYLASE-RELATED"/>
    <property type="match status" value="1"/>
</dbReference>
<keyword evidence="2" id="KW-0808">Transferase</keyword>
<dbReference type="EMBL" id="SJSK01000005">
    <property type="protein sequence ID" value="TCC88758.1"/>
    <property type="molecule type" value="Genomic_DNA"/>
</dbReference>
<dbReference type="PANTHER" id="PTHR37469:SF2">
    <property type="entry name" value="CELLOBIONIC ACID PHOSPHORYLASE"/>
    <property type="match status" value="1"/>
</dbReference>
<protein>
    <recommendedName>
        <fullName evidence="3">Glycosyl hydrolase 94 catalytic domain-containing protein</fullName>
    </recommendedName>
</protein>
<dbReference type="InterPro" id="IPR033432">
    <property type="entry name" value="GH94_catalytic"/>
</dbReference>
<name>A0A4R0MPJ8_9SPHI</name>
<dbReference type="InterPro" id="IPR008928">
    <property type="entry name" value="6-hairpin_glycosidase_sf"/>
</dbReference>
<dbReference type="OrthoDB" id="9769991at2"/>
<sequence>MKFVFFSLLILSVNIKADAQTIGSWCFSSKGLPVYQYTGKLPFSAVDKQGKDAEQPEDPFFLLGNYRSTLITHASGRYQFITAERVWARINGDDQTNYGWNEASLTFNNNKKEKEIVLTGINTIAANQALVKKLFGVGFARYSYQLPNSIQCTRTLSIKPSEKINTGNPSFIVTINIKNNGRQAQRLTYSEKMLVNYVPNRTQYTLAENRPIVYHANIAIDQQKKMAIARVDYKANTFLVIPDKGERFMHDIAPPSVFMVLKNDNPKDVSTLTAQKDTLASNIELVIKSNETKVFSVVIGLADVKNFDGIERQVMDLFAGAGSTLADDGLFAQQWKEKLPDLSKEKNEILRREMLWNAHVIEASAKYSEYYKETMIPQGSVYSYHYGDNISMRDHLQGALPACYTNPELAKSSIRYVIKHSDADGEIKRGNSGFGYTPPSIYKESDPQLYLFNTLAEYLLITKDYNFLNEKVTYYPAEDGKQDLLINRVKKYFIYLRDEVGTGSHGLVKMLNSDWSDSFFHKYSPNVYAGTAESHLNSAMVLAVFPKLIKALESSGNSNAKELIIAMENYRKSLDIAFMNDLGNRKFAARAFLNDNLKFGVDEVCIEPQGYLLQIPSLPIDRKKEIYEYVKRKISAPEKIGIRTRERPLWGRNPDGEDGGIWYSLEYPLLLGVASFDKEEAMALLMKFSFQNFATQYPDYWVGQWTAPDEINSTLYREGIYAFWVGVPNLKTAFQGYCSHPHTWPLFCYFKLKELK</sequence>
<reference evidence="4 5" key="1">
    <citation type="submission" date="2019-02" db="EMBL/GenBank/DDBJ databases">
        <title>Pedobacter sp. RP-1-13 sp. nov., isolated from Arctic soil.</title>
        <authorList>
            <person name="Dahal R.H."/>
        </authorList>
    </citation>
    <scope>NUCLEOTIDE SEQUENCE [LARGE SCALE GENOMIC DNA]</scope>
    <source>
        <strain evidence="4 5">RP-1-13</strain>
    </source>
</reference>
<dbReference type="Pfam" id="PF17167">
    <property type="entry name" value="Glyco_hydro_94"/>
    <property type="match status" value="1"/>
</dbReference>
<comment type="caution">
    <text evidence="4">The sequence shown here is derived from an EMBL/GenBank/DDBJ whole genome shotgun (WGS) entry which is preliminary data.</text>
</comment>
<dbReference type="GO" id="GO:0005975">
    <property type="term" value="P:carbohydrate metabolic process"/>
    <property type="evidence" value="ECO:0007669"/>
    <property type="project" value="InterPro"/>
</dbReference>
<keyword evidence="1" id="KW-0328">Glycosyltransferase</keyword>
<dbReference type="GO" id="GO:0016757">
    <property type="term" value="F:glycosyltransferase activity"/>
    <property type="evidence" value="ECO:0007669"/>
    <property type="project" value="UniProtKB-KW"/>
</dbReference>
<dbReference type="AlphaFoldDB" id="A0A4R0MPJ8"/>
<organism evidence="4 5">
    <name type="scientific">Pedobacter frigiditerrae</name>
    <dbReference type="NCBI Taxonomy" id="2530452"/>
    <lineage>
        <taxon>Bacteria</taxon>
        <taxon>Pseudomonadati</taxon>
        <taxon>Bacteroidota</taxon>
        <taxon>Sphingobacteriia</taxon>
        <taxon>Sphingobacteriales</taxon>
        <taxon>Sphingobacteriaceae</taxon>
        <taxon>Pedobacter</taxon>
    </lineage>
</organism>
<evidence type="ECO:0000313" key="4">
    <source>
        <dbReference type="EMBL" id="TCC88758.1"/>
    </source>
</evidence>